<evidence type="ECO:0000313" key="2">
    <source>
        <dbReference type="Proteomes" id="UP000009168"/>
    </source>
</evidence>
<reference evidence="2" key="1">
    <citation type="journal article" date="2006" name="PLoS Biol.">
        <title>Macronuclear genome sequence of the ciliate Tetrahymena thermophila, a model eukaryote.</title>
        <authorList>
            <person name="Eisen J.A."/>
            <person name="Coyne R.S."/>
            <person name="Wu M."/>
            <person name="Wu D."/>
            <person name="Thiagarajan M."/>
            <person name="Wortman J.R."/>
            <person name="Badger J.H."/>
            <person name="Ren Q."/>
            <person name="Amedeo P."/>
            <person name="Jones K.M."/>
            <person name="Tallon L.J."/>
            <person name="Delcher A.L."/>
            <person name="Salzberg S.L."/>
            <person name="Silva J.C."/>
            <person name="Haas B.J."/>
            <person name="Majoros W.H."/>
            <person name="Farzad M."/>
            <person name="Carlton J.M."/>
            <person name="Smith R.K. Jr."/>
            <person name="Garg J."/>
            <person name="Pearlman R.E."/>
            <person name="Karrer K.M."/>
            <person name="Sun L."/>
            <person name="Manning G."/>
            <person name="Elde N.C."/>
            <person name="Turkewitz A.P."/>
            <person name="Asai D.J."/>
            <person name="Wilkes D.E."/>
            <person name="Wang Y."/>
            <person name="Cai H."/>
            <person name="Collins K."/>
            <person name="Stewart B.A."/>
            <person name="Lee S.R."/>
            <person name="Wilamowska K."/>
            <person name="Weinberg Z."/>
            <person name="Ruzzo W.L."/>
            <person name="Wloga D."/>
            <person name="Gaertig J."/>
            <person name="Frankel J."/>
            <person name="Tsao C.-C."/>
            <person name="Gorovsky M.A."/>
            <person name="Keeling P.J."/>
            <person name="Waller R.F."/>
            <person name="Patron N.J."/>
            <person name="Cherry J.M."/>
            <person name="Stover N.A."/>
            <person name="Krieger C.J."/>
            <person name="del Toro C."/>
            <person name="Ryder H.F."/>
            <person name="Williamson S.C."/>
            <person name="Barbeau R.A."/>
            <person name="Hamilton E.P."/>
            <person name="Orias E."/>
        </authorList>
    </citation>
    <scope>NUCLEOTIDE SEQUENCE [LARGE SCALE GENOMIC DNA]</scope>
    <source>
        <strain evidence="2">SB210</strain>
    </source>
</reference>
<proteinExistence type="predicted"/>
<dbReference type="InParanoid" id="W7X619"/>
<name>W7X619_TETTS</name>
<dbReference type="RefSeq" id="XP_012654628.1">
    <property type="nucleotide sequence ID" value="XM_012799174.1"/>
</dbReference>
<dbReference type="Proteomes" id="UP000009168">
    <property type="component" value="Unassembled WGS sequence"/>
</dbReference>
<dbReference type="EMBL" id="GG662557">
    <property type="protein sequence ID" value="EWS72837.1"/>
    <property type="molecule type" value="Genomic_DNA"/>
</dbReference>
<dbReference type="GeneID" id="24440944"/>
<accession>W7X619</accession>
<protein>
    <submittedName>
        <fullName evidence="1">Uncharacterized protein</fullName>
    </submittedName>
</protein>
<dbReference type="KEGG" id="tet:TTHERM_000858039"/>
<evidence type="ECO:0000313" key="1">
    <source>
        <dbReference type="EMBL" id="EWS72837.1"/>
    </source>
</evidence>
<dbReference type="AlphaFoldDB" id="W7X619"/>
<gene>
    <name evidence="1" type="ORF">TTHERM_000858039</name>
</gene>
<sequence length="157" mass="18603">MILSRYLLVDTTRLKRTIKKIRRNSFYSSQYLQNKTFKFSNIKITANQISLITIQHSLFIKLTALSQEGQFELDRRIFKILIYCQIFICFHKVSQIRKEISKALNNQEHQENKVAYISKIIFLKSTIQRILILPKITIFTKQIYQIRVSTAVQISKS</sequence>
<organism evidence="1 2">
    <name type="scientific">Tetrahymena thermophila (strain SB210)</name>
    <dbReference type="NCBI Taxonomy" id="312017"/>
    <lineage>
        <taxon>Eukaryota</taxon>
        <taxon>Sar</taxon>
        <taxon>Alveolata</taxon>
        <taxon>Ciliophora</taxon>
        <taxon>Intramacronucleata</taxon>
        <taxon>Oligohymenophorea</taxon>
        <taxon>Hymenostomatida</taxon>
        <taxon>Tetrahymenina</taxon>
        <taxon>Tetrahymenidae</taxon>
        <taxon>Tetrahymena</taxon>
    </lineage>
</organism>
<keyword evidence="2" id="KW-1185">Reference proteome</keyword>